<dbReference type="PROSITE" id="PS50076">
    <property type="entry name" value="DNAJ_2"/>
    <property type="match status" value="1"/>
</dbReference>
<dbReference type="InterPro" id="IPR001623">
    <property type="entry name" value="DnaJ_domain"/>
</dbReference>
<feature type="compositionally biased region" description="Basic and acidic residues" evidence="2">
    <location>
        <begin position="1"/>
        <end position="23"/>
    </location>
</feature>
<feature type="domain" description="J" evidence="3">
    <location>
        <begin position="148"/>
        <end position="237"/>
    </location>
</feature>
<name>A0AAU9J6P2_9CILI</name>
<comment type="caution">
    <text evidence="4">The sequence shown here is derived from an EMBL/GenBank/DDBJ whole genome shotgun (WGS) entry which is preliminary data.</text>
</comment>
<organism evidence="4 5">
    <name type="scientific">Blepharisma stoltei</name>
    <dbReference type="NCBI Taxonomy" id="1481888"/>
    <lineage>
        <taxon>Eukaryota</taxon>
        <taxon>Sar</taxon>
        <taxon>Alveolata</taxon>
        <taxon>Ciliophora</taxon>
        <taxon>Postciliodesmatophora</taxon>
        <taxon>Heterotrichea</taxon>
        <taxon>Heterotrichida</taxon>
        <taxon>Blepharismidae</taxon>
        <taxon>Blepharisma</taxon>
    </lineage>
</organism>
<feature type="compositionally biased region" description="Basic and acidic residues" evidence="2">
    <location>
        <begin position="46"/>
        <end position="56"/>
    </location>
</feature>
<dbReference type="Proteomes" id="UP001162131">
    <property type="component" value="Unassembled WGS sequence"/>
</dbReference>
<feature type="region of interest" description="Disordered" evidence="2">
    <location>
        <begin position="1"/>
        <end position="56"/>
    </location>
</feature>
<reference evidence="4" key="1">
    <citation type="submission" date="2021-09" db="EMBL/GenBank/DDBJ databases">
        <authorList>
            <consortium name="AG Swart"/>
            <person name="Singh M."/>
            <person name="Singh A."/>
            <person name="Seah K."/>
            <person name="Emmerich C."/>
        </authorList>
    </citation>
    <scope>NUCLEOTIDE SEQUENCE</scope>
    <source>
        <strain evidence="4">ATCC30299</strain>
    </source>
</reference>
<feature type="region of interest" description="Disordered" evidence="2">
    <location>
        <begin position="217"/>
        <end position="253"/>
    </location>
</feature>
<dbReference type="EMBL" id="CAJZBQ010000015">
    <property type="protein sequence ID" value="CAG9316359.1"/>
    <property type="molecule type" value="Genomic_DNA"/>
</dbReference>
<dbReference type="InterPro" id="IPR036869">
    <property type="entry name" value="J_dom_sf"/>
</dbReference>
<dbReference type="Gene3D" id="1.10.287.110">
    <property type="entry name" value="DnaJ domain"/>
    <property type="match status" value="1"/>
</dbReference>
<proteinExistence type="predicted"/>
<evidence type="ECO:0000256" key="2">
    <source>
        <dbReference type="SAM" id="MobiDB-lite"/>
    </source>
</evidence>
<gene>
    <name evidence="4" type="ORF">BSTOLATCC_MIC15790</name>
</gene>
<keyword evidence="5" id="KW-1185">Reference proteome</keyword>
<evidence type="ECO:0000256" key="1">
    <source>
        <dbReference type="SAM" id="Coils"/>
    </source>
</evidence>
<feature type="coiled-coil region" evidence="1">
    <location>
        <begin position="101"/>
        <end position="138"/>
    </location>
</feature>
<keyword evidence="1" id="KW-0175">Coiled coil</keyword>
<dbReference type="AlphaFoldDB" id="A0AAU9J6P2"/>
<dbReference type="SUPFAM" id="SSF46565">
    <property type="entry name" value="Chaperone J-domain"/>
    <property type="match status" value="1"/>
</dbReference>
<evidence type="ECO:0000313" key="5">
    <source>
        <dbReference type="Proteomes" id="UP001162131"/>
    </source>
</evidence>
<evidence type="ECO:0000259" key="3">
    <source>
        <dbReference type="PROSITE" id="PS50076"/>
    </source>
</evidence>
<feature type="compositionally biased region" description="Polar residues" evidence="2">
    <location>
        <begin position="28"/>
        <end position="45"/>
    </location>
</feature>
<sequence>MSKSEHENINEEDERKIDLELSGDRINLNENQVFESTENAENNGSENREPENSLSEKDAIELQRCIDIANKYLKNHEFAKSITFLTKACNIQPSSENFQLLNSVKERKEEHERKIRESEELAKKKAEDKRKLDEERQNICQRILKANDIYEALNIEAEEPDENVKKIANRILLKIHPDKIKVSNPDDFKTAAQILNNFKGEIENRIRNKFVEINSEGQNQPLAIEDEKSEESVDEFSNSDDSGWTEEESESEFEEVQSRKRRKIINLFETQPYQELDYFILHFNDVDFVTPPPAKKISDEFDNFDQYQEEFKAAFFLEVKEIIKKQIKDINKFKVFNLILEEDTGGYKVSHSNESAFIKTFYDEIQANDLLLLLPHSGSGIQMSDEILSSKYWLGIARKEHRGGLISIKAQQCGDFEQNFR</sequence>
<feature type="compositionally biased region" description="Acidic residues" evidence="2">
    <location>
        <begin position="227"/>
        <end position="253"/>
    </location>
</feature>
<accession>A0AAU9J6P2</accession>
<protein>
    <recommendedName>
        <fullName evidence="3">J domain-containing protein</fullName>
    </recommendedName>
</protein>
<evidence type="ECO:0000313" key="4">
    <source>
        <dbReference type="EMBL" id="CAG9316359.1"/>
    </source>
</evidence>